<organism evidence="1">
    <name type="scientific">Anguilla anguilla</name>
    <name type="common">European freshwater eel</name>
    <name type="synonym">Muraena anguilla</name>
    <dbReference type="NCBI Taxonomy" id="7936"/>
    <lineage>
        <taxon>Eukaryota</taxon>
        <taxon>Metazoa</taxon>
        <taxon>Chordata</taxon>
        <taxon>Craniata</taxon>
        <taxon>Vertebrata</taxon>
        <taxon>Euteleostomi</taxon>
        <taxon>Actinopterygii</taxon>
        <taxon>Neopterygii</taxon>
        <taxon>Teleostei</taxon>
        <taxon>Anguilliformes</taxon>
        <taxon>Anguillidae</taxon>
        <taxon>Anguilla</taxon>
    </lineage>
</organism>
<dbReference type="EMBL" id="GBXM01049873">
    <property type="protein sequence ID" value="JAH58704.1"/>
    <property type="molecule type" value="Transcribed_RNA"/>
</dbReference>
<accession>A0A0E9TYE1</accession>
<reference evidence="1" key="1">
    <citation type="submission" date="2014-11" db="EMBL/GenBank/DDBJ databases">
        <authorList>
            <person name="Amaro Gonzalez C."/>
        </authorList>
    </citation>
    <scope>NUCLEOTIDE SEQUENCE</scope>
</reference>
<reference evidence="1" key="2">
    <citation type="journal article" date="2015" name="Fish Shellfish Immunol.">
        <title>Early steps in the European eel (Anguilla anguilla)-Vibrio vulnificus interaction in the gills: Role of the RtxA13 toxin.</title>
        <authorList>
            <person name="Callol A."/>
            <person name="Pajuelo D."/>
            <person name="Ebbesson L."/>
            <person name="Teles M."/>
            <person name="MacKenzie S."/>
            <person name="Amaro C."/>
        </authorList>
    </citation>
    <scope>NUCLEOTIDE SEQUENCE</scope>
</reference>
<evidence type="ECO:0000313" key="1">
    <source>
        <dbReference type="EMBL" id="JAH58704.1"/>
    </source>
</evidence>
<protein>
    <submittedName>
        <fullName evidence="1">Uncharacterized protein</fullName>
    </submittedName>
</protein>
<name>A0A0E9TYE1_ANGAN</name>
<dbReference type="AlphaFoldDB" id="A0A0E9TYE1"/>
<sequence length="37" mass="4337">MNLRFFTTVCVEMKSISFIYLCSICITQLSDLFIKDI</sequence>
<proteinExistence type="predicted"/>